<evidence type="ECO:0000256" key="3">
    <source>
        <dbReference type="ARBA" id="ARBA00022679"/>
    </source>
</evidence>
<reference evidence="20 21" key="1">
    <citation type="submission" date="2019-01" db="EMBL/GenBank/DDBJ databases">
        <title>Draft genome sequence of Psathyrella aberdarensis IHI B618.</title>
        <authorList>
            <person name="Buettner E."/>
            <person name="Kellner H."/>
        </authorList>
    </citation>
    <scope>NUCLEOTIDE SEQUENCE [LARGE SCALE GENOMIC DNA]</scope>
    <source>
        <strain evidence="20 21">IHI B618</strain>
    </source>
</reference>
<dbReference type="GO" id="GO:0046872">
    <property type="term" value="F:metal ion binding"/>
    <property type="evidence" value="ECO:0007669"/>
    <property type="project" value="UniProtKB-KW"/>
</dbReference>
<keyword evidence="2" id="KW-0645">Protease</keyword>
<evidence type="ECO:0000256" key="10">
    <source>
        <dbReference type="ARBA" id="ARBA00022842"/>
    </source>
</evidence>
<dbReference type="CDD" id="cd01647">
    <property type="entry name" value="RT_LTR"/>
    <property type="match status" value="1"/>
</dbReference>
<dbReference type="InterPro" id="IPR000477">
    <property type="entry name" value="RT_dom"/>
</dbReference>
<keyword evidence="14" id="KW-0239">DNA-directed DNA polymerase</keyword>
<dbReference type="SUPFAM" id="SSF53098">
    <property type="entry name" value="Ribonuclease H-like"/>
    <property type="match status" value="1"/>
</dbReference>
<dbReference type="EC" id="2.7.7.49" evidence="1"/>
<keyword evidence="12" id="KW-0229">DNA integration</keyword>
<dbReference type="GO" id="GO:0006338">
    <property type="term" value="P:chromatin remodeling"/>
    <property type="evidence" value="ECO:0007669"/>
    <property type="project" value="UniProtKB-ARBA"/>
</dbReference>
<dbReference type="SMART" id="SM00298">
    <property type="entry name" value="CHROMO"/>
    <property type="match status" value="1"/>
</dbReference>
<dbReference type="InterPro" id="IPR036397">
    <property type="entry name" value="RNaseH_sf"/>
</dbReference>
<dbReference type="PANTHER" id="PTHR37984:SF5">
    <property type="entry name" value="PROTEIN NYNRIN-LIKE"/>
    <property type="match status" value="1"/>
</dbReference>
<dbReference type="Proteomes" id="UP000290288">
    <property type="component" value="Unassembled WGS sequence"/>
</dbReference>
<dbReference type="Pfam" id="PF17917">
    <property type="entry name" value="RT_RNaseH"/>
    <property type="match status" value="1"/>
</dbReference>
<dbReference type="Pfam" id="PF08284">
    <property type="entry name" value="RVP_2"/>
    <property type="match status" value="1"/>
</dbReference>
<dbReference type="GO" id="GO:0005634">
    <property type="term" value="C:nucleus"/>
    <property type="evidence" value="ECO:0007669"/>
    <property type="project" value="UniProtKB-ARBA"/>
</dbReference>
<name>A0A4Q2D0P5_9AGAR</name>
<protein>
    <recommendedName>
        <fullName evidence="1">RNA-directed DNA polymerase</fullName>
        <ecNumber evidence="1">2.7.7.49</ecNumber>
    </recommendedName>
</protein>
<dbReference type="InterPro" id="IPR023780">
    <property type="entry name" value="Chromo_domain"/>
</dbReference>
<evidence type="ECO:0000256" key="13">
    <source>
        <dbReference type="ARBA" id="ARBA00022918"/>
    </source>
</evidence>
<keyword evidence="7" id="KW-0064">Aspartyl protease</keyword>
<dbReference type="InterPro" id="IPR043502">
    <property type="entry name" value="DNA/RNA_pol_sf"/>
</dbReference>
<dbReference type="Gene3D" id="3.30.420.10">
    <property type="entry name" value="Ribonuclease H-like superfamily/Ribonuclease H"/>
    <property type="match status" value="1"/>
</dbReference>
<dbReference type="Gene3D" id="2.40.50.40">
    <property type="match status" value="1"/>
</dbReference>
<comment type="caution">
    <text evidence="20">The sequence shown here is derived from an EMBL/GenBank/DDBJ whole genome shotgun (WGS) entry which is preliminary data.</text>
</comment>
<dbReference type="Pfam" id="PF00078">
    <property type="entry name" value="RVT_1"/>
    <property type="match status" value="1"/>
</dbReference>
<dbReference type="FunFam" id="3.30.70.270:FF:000020">
    <property type="entry name" value="Transposon Tf2-6 polyprotein-like Protein"/>
    <property type="match status" value="1"/>
</dbReference>
<dbReference type="Gene3D" id="3.10.10.10">
    <property type="entry name" value="HIV Type 1 Reverse Transcriptase, subunit A, domain 1"/>
    <property type="match status" value="1"/>
</dbReference>
<dbReference type="CDD" id="cd00303">
    <property type="entry name" value="retropepsin_like"/>
    <property type="match status" value="1"/>
</dbReference>
<evidence type="ECO:0000256" key="4">
    <source>
        <dbReference type="ARBA" id="ARBA00022695"/>
    </source>
</evidence>
<dbReference type="FunFam" id="3.10.20.370:FF:000001">
    <property type="entry name" value="Retrovirus-related Pol polyprotein from transposon 17.6-like protein"/>
    <property type="match status" value="1"/>
</dbReference>
<dbReference type="InterPro" id="IPR012337">
    <property type="entry name" value="RNaseH-like_sf"/>
</dbReference>
<dbReference type="PROSITE" id="PS50994">
    <property type="entry name" value="INTEGRASE"/>
    <property type="match status" value="1"/>
</dbReference>
<evidence type="ECO:0000256" key="5">
    <source>
        <dbReference type="ARBA" id="ARBA00022722"/>
    </source>
</evidence>
<keyword evidence="9" id="KW-0378">Hydrolase</keyword>
<dbReference type="InterPro" id="IPR043128">
    <property type="entry name" value="Rev_trsase/Diguanyl_cyclase"/>
</dbReference>
<keyword evidence="21" id="KW-1185">Reference proteome</keyword>
<evidence type="ECO:0000256" key="7">
    <source>
        <dbReference type="ARBA" id="ARBA00022750"/>
    </source>
</evidence>
<keyword evidence="6" id="KW-0479">Metal-binding</keyword>
<keyword evidence="15" id="KW-0238">DNA-binding</keyword>
<accession>A0A4Q2D0P5</accession>
<dbReference type="GO" id="GO:0006508">
    <property type="term" value="P:proteolysis"/>
    <property type="evidence" value="ECO:0007669"/>
    <property type="project" value="UniProtKB-KW"/>
</dbReference>
<keyword evidence="16" id="KW-0233">DNA recombination</keyword>
<evidence type="ECO:0000259" key="17">
    <source>
        <dbReference type="PROSITE" id="PS50013"/>
    </source>
</evidence>
<dbReference type="Gene3D" id="1.10.340.70">
    <property type="match status" value="1"/>
</dbReference>
<dbReference type="Pfam" id="PF24626">
    <property type="entry name" value="SH3_Tf2-1"/>
    <property type="match status" value="1"/>
</dbReference>
<evidence type="ECO:0000256" key="11">
    <source>
        <dbReference type="ARBA" id="ARBA00022884"/>
    </source>
</evidence>
<dbReference type="GO" id="GO:0015074">
    <property type="term" value="P:DNA integration"/>
    <property type="evidence" value="ECO:0007669"/>
    <property type="project" value="UniProtKB-KW"/>
</dbReference>
<dbReference type="GO" id="GO:0004190">
    <property type="term" value="F:aspartic-type endopeptidase activity"/>
    <property type="evidence" value="ECO:0007669"/>
    <property type="project" value="UniProtKB-KW"/>
</dbReference>
<dbReference type="InterPro" id="IPR001584">
    <property type="entry name" value="Integrase_cat-core"/>
</dbReference>
<dbReference type="PANTHER" id="PTHR37984">
    <property type="entry name" value="PROTEIN CBG26694"/>
    <property type="match status" value="1"/>
</dbReference>
<dbReference type="GO" id="GO:0004519">
    <property type="term" value="F:endonuclease activity"/>
    <property type="evidence" value="ECO:0007669"/>
    <property type="project" value="UniProtKB-KW"/>
</dbReference>
<dbReference type="InterPro" id="IPR041373">
    <property type="entry name" value="RT_RNaseH"/>
</dbReference>
<dbReference type="CDD" id="cd00024">
    <property type="entry name" value="CD_CSD"/>
    <property type="match status" value="1"/>
</dbReference>
<dbReference type="AlphaFoldDB" id="A0A4Q2D0P5"/>
<dbReference type="SUPFAM" id="SSF54160">
    <property type="entry name" value="Chromo domain-like"/>
    <property type="match status" value="1"/>
</dbReference>
<feature type="domain" description="Reverse transcriptase" evidence="18">
    <location>
        <begin position="229"/>
        <end position="409"/>
    </location>
</feature>
<dbReference type="InterPro" id="IPR021109">
    <property type="entry name" value="Peptidase_aspartic_dom_sf"/>
</dbReference>
<keyword evidence="10" id="KW-0460">Magnesium</keyword>
<keyword evidence="11" id="KW-0694">RNA-binding</keyword>
<dbReference type="InterPro" id="IPR000953">
    <property type="entry name" value="Chromo/chromo_shadow_dom"/>
</dbReference>
<dbReference type="GO" id="GO:0003964">
    <property type="term" value="F:RNA-directed DNA polymerase activity"/>
    <property type="evidence" value="ECO:0007669"/>
    <property type="project" value="UniProtKB-KW"/>
</dbReference>
<evidence type="ECO:0000256" key="12">
    <source>
        <dbReference type="ARBA" id="ARBA00022908"/>
    </source>
</evidence>
<evidence type="ECO:0000256" key="8">
    <source>
        <dbReference type="ARBA" id="ARBA00022759"/>
    </source>
</evidence>
<dbReference type="OrthoDB" id="3341476at2759"/>
<dbReference type="GO" id="GO:0003887">
    <property type="term" value="F:DNA-directed DNA polymerase activity"/>
    <property type="evidence" value="ECO:0007669"/>
    <property type="project" value="UniProtKB-KW"/>
</dbReference>
<evidence type="ECO:0000256" key="14">
    <source>
        <dbReference type="ARBA" id="ARBA00022932"/>
    </source>
</evidence>
<keyword evidence="5" id="KW-0540">Nuclease</keyword>
<dbReference type="Pfam" id="PF17921">
    <property type="entry name" value="Integrase_H2C2"/>
    <property type="match status" value="1"/>
</dbReference>
<dbReference type="PROSITE" id="PS50878">
    <property type="entry name" value="RT_POL"/>
    <property type="match status" value="1"/>
</dbReference>
<keyword evidence="8" id="KW-0255">Endonuclease</keyword>
<evidence type="ECO:0000313" key="21">
    <source>
        <dbReference type="Proteomes" id="UP000290288"/>
    </source>
</evidence>
<sequence>MDNKSMHIPLTFTKKSLTRTEIVSARSLVDCGAGGIFMDTKFARLHQLPRTKLPKPIEVFNVDGTPNTQGLITEFTRIMITINGRTKRTRFLITGLGEEQIILGLPWLRKENPIIDWEMKTLTWKKSPITFPLKHPNSVPIRTKITTSQTLAQEHEEKKKEIPLEEQIPKHYHEYLDIFDKKTATRFPTSRPFDHKIDLKPEFIPKIGKTYNLSPKELTELDDFLKENLEKGYIRPSQSPQAAPFFFVSKKDGSLRPCQDYRYINEHTIRNAYPLPLISDLMDKLKNAKYFTKVDVRWGYNNVRIRKGDEWKAAFVTNRGLFEPTVMFFGLCNSPATFQSMMDSIFEEEIRQGLIVVYMDDILIFADTLEELRALTLRVLRKLRINDLFLKPEKCTFETQKIDFLGMIVEPGKLTMDPTKLKGIRDWPVPTTVKQVRSFLGFGNFYRKFIRHYSDLAAPLNSLLQKNKPFIWDEPAQKAFETLKLRFTEEPVLRMPDQSQPFFIEADASKHATGAVLMQKDSNGDLHPIAFLSKTFAPAEKNYQIYDRELLAIIRALRTWRHYLHGSQHPVTIITDHQNLTYFRNPQRLNARQRRWIPELEEYHYNLEHRKGTTMIQSDNLSRRPDHHPEEDENEETILLPDNLFINALKLDQEQRMFDDSLQKTIASIDKLDSEAQAAISNLSNVDTSDPDWTLYPTKHGIILLFQNRIYLPDDLHLRRQVTKLYHDTPTAGHPGQQGTLLALQNDYFWPGMTKFVNNYVKGCAQCQQNKINRRPSKPPLFPIEPSAETRPFSQISMDLITDLPISNGYDSILVIVDHGLTKGIVFTPCNKTITNEQVSDILFRKIFTKYGRPNKIISDRGPQFVAEVFTTALNLMGIKSAPSTAFHPQTDGATERVNQEISAYLSIFCSINPETWYDKLPLAEFTHNSRNHADRKHTPFELLYGYRPPAIPTAIGETKFPAVESRMKMMESARNEAIAAHELSRIRMRARFSGTFEPFTKGQKVWLDSRNLKLPYLSKKIAPKREGPFKILEVLSPVTYRLELPPQWKVHPVFHATLLSPVKETEAHGPLHSAHVPDIVEGHEEFEVEGILKHKDEKGKRFFLIRWTDQPTTADSWEPEENITHAQETLDAYWKRVDEKNKKKARIGKNKGKKPWNQ</sequence>
<dbReference type="Pfam" id="PF00385">
    <property type="entry name" value="Chromo"/>
    <property type="match status" value="1"/>
</dbReference>
<proteinExistence type="predicted"/>
<dbReference type="InterPro" id="IPR041588">
    <property type="entry name" value="Integrase_H2C2"/>
</dbReference>
<dbReference type="Gene3D" id="2.40.70.10">
    <property type="entry name" value="Acid Proteases"/>
    <property type="match status" value="1"/>
</dbReference>
<dbReference type="InterPro" id="IPR016197">
    <property type="entry name" value="Chromo-like_dom_sf"/>
</dbReference>
<dbReference type="STRING" id="2316362.A0A4Q2D0P5"/>
<dbReference type="SUPFAM" id="SSF56672">
    <property type="entry name" value="DNA/RNA polymerases"/>
    <property type="match status" value="1"/>
</dbReference>
<dbReference type="GO" id="GO:0003677">
    <property type="term" value="F:DNA binding"/>
    <property type="evidence" value="ECO:0007669"/>
    <property type="project" value="UniProtKB-KW"/>
</dbReference>
<keyword evidence="3" id="KW-0808">Transferase</keyword>
<evidence type="ECO:0000256" key="1">
    <source>
        <dbReference type="ARBA" id="ARBA00012493"/>
    </source>
</evidence>
<evidence type="ECO:0000313" key="20">
    <source>
        <dbReference type="EMBL" id="RXW12727.1"/>
    </source>
</evidence>
<evidence type="ECO:0000259" key="18">
    <source>
        <dbReference type="PROSITE" id="PS50878"/>
    </source>
</evidence>
<evidence type="ECO:0000256" key="16">
    <source>
        <dbReference type="ARBA" id="ARBA00023172"/>
    </source>
</evidence>
<dbReference type="Gene3D" id="3.30.70.270">
    <property type="match status" value="2"/>
</dbReference>
<evidence type="ECO:0000256" key="15">
    <source>
        <dbReference type="ARBA" id="ARBA00023125"/>
    </source>
</evidence>
<dbReference type="InterPro" id="IPR056924">
    <property type="entry name" value="SH3_Tf2-1"/>
</dbReference>
<evidence type="ECO:0000256" key="9">
    <source>
        <dbReference type="ARBA" id="ARBA00022801"/>
    </source>
</evidence>
<feature type="domain" description="Chromo" evidence="17">
    <location>
        <begin position="1087"/>
        <end position="1146"/>
    </location>
</feature>
<organism evidence="20 21">
    <name type="scientific">Candolleomyces aberdarensis</name>
    <dbReference type="NCBI Taxonomy" id="2316362"/>
    <lineage>
        <taxon>Eukaryota</taxon>
        <taxon>Fungi</taxon>
        <taxon>Dikarya</taxon>
        <taxon>Basidiomycota</taxon>
        <taxon>Agaricomycotina</taxon>
        <taxon>Agaricomycetes</taxon>
        <taxon>Agaricomycetidae</taxon>
        <taxon>Agaricales</taxon>
        <taxon>Agaricineae</taxon>
        <taxon>Psathyrellaceae</taxon>
        <taxon>Candolleomyces</taxon>
    </lineage>
</organism>
<keyword evidence="4" id="KW-0548">Nucleotidyltransferase</keyword>
<evidence type="ECO:0000256" key="6">
    <source>
        <dbReference type="ARBA" id="ARBA00022723"/>
    </source>
</evidence>
<keyword evidence="13" id="KW-0695">RNA-directed DNA polymerase</keyword>
<evidence type="ECO:0000256" key="2">
    <source>
        <dbReference type="ARBA" id="ARBA00022670"/>
    </source>
</evidence>
<gene>
    <name evidence="20" type="ORF">EST38_g13129</name>
</gene>
<dbReference type="GO" id="GO:0006310">
    <property type="term" value="P:DNA recombination"/>
    <property type="evidence" value="ECO:0007669"/>
    <property type="project" value="UniProtKB-KW"/>
</dbReference>
<dbReference type="EMBL" id="SDEE01001142">
    <property type="protein sequence ID" value="RXW12727.1"/>
    <property type="molecule type" value="Genomic_DNA"/>
</dbReference>
<evidence type="ECO:0000259" key="19">
    <source>
        <dbReference type="PROSITE" id="PS50994"/>
    </source>
</evidence>
<dbReference type="InterPro" id="IPR050951">
    <property type="entry name" value="Retrovirus_Pol_polyprotein"/>
</dbReference>
<dbReference type="GO" id="GO:0003723">
    <property type="term" value="F:RNA binding"/>
    <property type="evidence" value="ECO:0007669"/>
    <property type="project" value="UniProtKB-KW"/>
</dbReference>
<feature type="domain" description="Integrase catalytic" evidence="19">
    <location>
        <begin position="788"/>
        <end position="948"/>
    </location>
</feature>
<dbReference type="CDD" id="cd09274">
    <property type="entry name" value="RNase_HI_RT_Ty3"/>
    <property type="match status" value="1"/>
</dbReference>
<dbReference type="PROSITE" id="PS50013">
    <property type="entry name" value="CHROMO_2"/>
    <property type="match status" value="1"/>
</dbReference>